<sequence>MVSLLSLSEITYIVVKSEYRYCGIGKDYVFDKGRSADVPVAVSAEPQIYGFFNKYGLKFHDTKHADFDLAQWAHHTRVLVISGWLG</sequence>
<gene>
    <name evidence="1" type="ORF">ANOM_010923</name>
</gene>
<dbReference type="AlphaFoldDB" id="A0A0L1INA2"/>
<proteinExistence type="predicted"/>
<reference evidence="1 2" key="1">
    <citation type="submission" date="2014-06" db="EMBL/GenBank/DDBJ databases">
        <title>The Genome of the Aflatoxigenic Filamentous Fungus Aspergillus nomius.</title>
        <authorList>
            <person name="Moore M.G."/>
            <person name="Shannon B.M."/>
            <person name="Brian M.M."/>
        </authorList>
    </citation>
    <scope>NUCLEOTIDE SEQUENCE [LARGE SCALE GENOMIC DNA]</scope>
    <source>
        <strain evidence="1 2">NRRL 13137</strain>
    </source>
</reference>
<dbReference type="EMBL" id="JNOM01000537">
    <property type="protein sequence ID" value="KNG80805.1"/>
    <property type="molecule type" value="Genomic_DNA"/>
</dbReference>
<dbReference type="GeneID" id="26812727"/>
<evidence type="ECO:0008006" key="3">
    <source>
        <dbReference type="Google" id="ProtNLM"/>
    </source>
</evidence>
<comment type="caution">
    <text evidence="1">The sequence shown here is derived from an EMBL/GenBank/DDBJ whole genome shotgun (WGS) entry which is preliminary data.</text>
</comment>
<accession>A0A0L1INA2</accession>
<name>A0A0L1INA2_ASPN3</name>
<keyword evidence="2" id="KW-1185">Reference proteome</keyword>
<dbReference type="STRING" id="1509407.A0A0L1INA2"/>
<evidence type="ECO:0000313" key="2">
    <source>
        <dbReference type="Proteomes" id="UP000037505"/>
    </source>
</evidence>
<protein>
    <recommendedName>
        <fullName evidence="3">N-acetyltransferase domain-containing protein</fullName>
    </recommendedName>
</protein>
<dbReference type="OrthoDB" id="410198at2759"/>
<dbReference type="Proteomes" id="UP000037505">
    <property type="component" value="Unassembled WGS sequence"/>
</dbReference>
<organism evidence="1 2">
    <name type="scientific">Aspergillus nomiae NRRL (strain ATCC 15546 / NRRL 13137 / CBS 260.88 / M93)</name>
    <dbReference type="NCBI Taxonomy" id="1509407"/>
    <lineage>
        <taxon>Eukaryota</taxon>
        <taxon>Fungi</taxon>
        <taxon>Dikarya</taxon>
        <taxon>Ascomycota</taxon>
        <taxon>Pezizomycotina</taxon>
        <taxon>Eurotiomycetes</taxon>
        <taxon>Eurotiomycetidae</taxon>
        <taxon>Eurotiales</taxon>
        <taxon>Aspergillaceae</taxon>
        <taxon>Aspergillus</taxon>
        <taxon>Aspergillus subgen. Circumdati</taxon>
    </lineage>
</organism>
<evidence type="ECO:0000313" key="1">
    <source>
        <dbReference type="EMBL" id="KNG80805.1"/>
    </source>
</evidence>
<dbReference type="RefSeq" id="XP_015401728.1">
    <property type="nucleotide sequence ID" value="XM_015556179.1"/>
</dbReference>